<feature type="chain" id="PRO_5016239365" description="Argininosuccinate lyase" evidence="2">
    <location>
        <begin position="17"/>
        <end position="77"/>
    </location>
</feature>
<dbReference type="RefSeq" id="WP_111468090.1">
    <property type="nucleotide sequence ID" value="NZ_QLIX01000001.1"/>
</dbReference>
<evidence type="ECO:0000313" key="4">
    <source>
        <dbReference type="Proteomes" id="UP000249065"/>
    </source>
</evidence>
<evidence type="ECO:0000256" key="1">
    <source>
        <dbReference type="SAM" id="MobiDB-lite"/>
    </source>
</evidence>
<evidence type="ECO:0008006" key="5">
    <source>
        <dbReference type="Google" id="ProtNLM"/>
    </source>
</evidence>
<dbReference type="OrthoDB" id="9936908at2"/>
<dbReference type="EMBL" id="QLIX01000001">
    <property type="protein sequence ID" value="RAI60977.1"/>
    <property type="molecule type" value="Genomic_DNA"/>
</dbReference>
<evidence type="ECO:0000313" key="3">
    <source>
        <dbReference type="EMBL" id="RAI60977.1"/>
    </source>
</evidence>
<dbReference type="Proteomes" id="UP000249065">
    <property type="component" value="Unassembled WGS sequence"/>
</dbReference>
<name>A0A327ME82_9PROT</name>
<sequence length="77" mass="7571">MPGLPILLLAAALLLAACDNQPPSRSLGSTPIGTDASTGRPSLSQAGAGPGGINLDYRTGGDPNFPAGRSAGSRGIR</sequence>
<protein>
    <recommendedName>
        <fullName evidence="5">Argininosuccinate lyase</fullName>
    </recommendedName>
</protein>
<feature type="compositionally biased region" description="Polar residues" evidence="1">
    <location>
        <begin position="23"/>
        <end position="45"/>
    </location>
</feature>
<accession>A0A327ME82</accession>
<feature type="region of interest" description="Disordered" evidence="1">
    <location>
        <begin position="23"/>
        <end position="77"/>
    </location>
</feature>
<gene>
    <name evidence="3" type="ORF">DOO78_02285</name>
</gene>
<evidence type="ECO:0000256" key="2">
    <source>
        <dbReference type="SAM" id="SignalP"/>
    </source>
</evidence>
<keyword evidence="2" id="KW-0732">Signal</keyword>
<proteinExistence type="predicted"/>
<dbReference type="AlphaFoldDB" id="A0A327ME82"/>
<feature type="signal peptide" evidence="2">
    <location>
        <begin position="1"/>
        <end position="16"/>
    </location>
</feature>
<keyword evidence="4" id="KW-1185">Reference proteome</keyword>
<comment type="caution">
    <text evidence="3">The sequence shown here is derived from an EMBL/GenBank/DDBJ whole genome shotgun (WGS) entry which is preliminary data.</text>
</comment>
<organism evidence="3 4">
    <name type="scientific">Roseicella frigidaeris</name>
    <dbReference type="NCBI Taxonomy" id="2230885"/>
    <lineage>
        <taxon>Bacteria</taxon>
        <taxon>Pseudomonadati</taxon>
        <taxon>Pseudomonadota</taxon>
        <taxon>Alphaproteobacteria</taxon>
        <taxon>Acetobacterales</taxon>
        <taxon>Roseomonadaceae</taxon>
        <taxon>Roseicella</taxon>
    </lineage>
</organism>
<reference evidence="4" key="1">
    <citation type="submission" date="2018-06" db="EMBL/GenBank/DDBJ databases">
        <authorList>
            <person name="Khan S.A."/>
        </authorList>
    </citation>
    <scope>NUCLEOTIDE SEQUENCE [LARGE SCALE GENOMIC DNA]</scope>
    <source>
        <strain evidence="4">DB-1506</strain>
    </source>
</reference>